<proteinExistence type="predicted"/>
<dbReference type="GO" id="GO:0016020">
    <property type="term" value="C:membrane"/>
    <property type="evidence" value="ECO:0007669"/>
    <property type="project" value="InterPro"/>
</dbReference>
<accession>A0A3M7R0W3</accession>
<keyword evidence="3" id="KW-1185">Reference proteome</keyword>
<dbReference type="Gene3D" id="2.70.170.10">
    <property type="entry name" value="Neurotransmitter-gated ion-channel ligand-binding domain"/>
    <property type="match status" value="1"/>
</dbReference>
<feature type="non-terminal residue" evidence="2">
    <location>
        <position position="1"/>
    </location>
</feature>
<feature type="domain" description="Neurotransmitter-gated ion-channel ligand-binding" evidence="1">
    <location>
        <begin position="54"/>
        <end position="112"/>
    </location>
</feature>
<dbReference type="EMBL" id="REGN01004595">
    <property type="protein sequence ID" value="RNA16908.1"/>
    <property type="molecule type" value="Genomic_DNA"/>
</dbReference>
<comment type="caution">
    <text evidence="2">The sequence shown here is derived from an EMBL/GenBank/DDBJ whole genome shotgun (WGS) entry which is preliminary data.</text>
</comment>
<dbReference type="InterPro" id="IPR036734">
    <property type="entry name" value="Neur_chan_lig-bd_sf"/>
</dbReference>
<dbReference type="AlphaFoldDB" id="A0A3M7R0W3"/>
<dbReference type="OrthoDB" id="5975154at2759"/>
<dbReference type="GO" id="GO:0005230">
    <property type="term" value="F:extracellular ligand-gated monoatomic ion channel activity"/>
    <property type="evidence" value="ECO:0007669"/>
    <property type="project" value="InterPro"/>
</dbReference>
<reference evidence="2 3" key="1">
    <citation type="journal article" date="2018" name="Sci. Rep.">
        <title>Genomic signatures of local adaptation to the degree of environmental predictability in rotifers.</title>
        <authorList>
            <person name="Franch-Gras L."/>
            <person name="Hahn C."/>
            <person name="Garcia-Roger E.M."/>
            <person name="Carmona M.J."/>
            <person name="Serra M."/>
            <person name="Gomez A."/>
        </authorList>
    </citation>
    <scope>NUCLEOTIDE SEQUENCE [LARGE SCALE GENOMIC DNA]</scope>
    <source>
        <strain evidence="2">HYR1</strain>
    </source>
</reference>
<evidence type="ECO:0000313" key="3">
    <source>
        <dbReference type="Proteomes" id="UP000276133"/>
    </source>
</evidence>
<organism evidence="2 3">
    <name type="scientific">Brachionus plicatilis</name>
    <name type="common">Marine rotifer</name>
    <name type="synonym">Brachionus muelleri</name>
    <dbReference type="NCBI Taxonomy" id="10195"/>
    <lineage>
        <taxon>Eukaryota</taxon>
        <taxon>Metazoa</taxon>
        <taxon>Spiralia</taxon>
        <taxon>Gnathifera</taxon>
        <taxon>Rotifera</taxon>
        <taxon>Eurotatoria</taxon>
        <taxon>Monogononta</taxon>
        <taxon>Pseudotrocha</taxon>
        <taxon>Ploima</taxon>
        <taxon>Brachionidae</taxon>
        <taxon>Brachionus</taxon>
    </lineage>
</organism>
<dbReference type="SUPFAM" id="SSF63712">
    <property type="entry name" value="Nicotinic receptor ligand binding domain-like"/>
    <property type="match status" value="1"/>
</dbReference>
<dbReference type="InterPro" id="IPR006202">
    <property type="entry name" value="Neur_chan_lig-bd"/>
</dbReference>
<name>A0A3M7R0W3_BRAPC</name>
<sequence length="143" mass="16981">EHFYKELKSYLKKNQHHSFIKLYLKLNYDDLLIFSVMADVCFKSLSKKNRCEDEKRLQEKLISGYNRLVRPVEKNIDTLDLKLGIKLIQILDIVRNQDEKNQIMITKVWVKHVNLKVQINGSSNIYGLGIHFDAKINYEKNKK</sequence>
<evidence type="ECO:0000259" key="1">
    <source>
        <dbReference type="Pfam" id="PF02931"/>
    </source>
</evidence>
<dbReference type="STRING" id="10195.A0A3M7R0W3"/>
<dbReference type="Pfam" id="PF02931">
    <property type="entry name" value="Neur_chan_LBD"/>
    <property type="match status" value="1"/>
</dbReference>
<dbReference type="Proteomes" id="UP000276133">
    <property type="component" value="Unassembled WGS sequence"/>
</dbReference>
<keyword evidence="2" id="KW-0675">Receptor</keyword>
<evidence type="ECO:0000313" key="2">
    <source>
        <dbReference type="EMBL" id="RNA16908.1"/>
    </source>
</evidence>
<protein>
    <submittedName>
        <fullName evidence="2">Nicotinic acetylcholine receptor alpha subunit 63b</fullName>
    </submittedName>
</protein>
<gene>
    <name evidence="2" type="ORF">BpHYR1_036443</name>
</gene>